<dbReference type="AlphaFoldDB" id="A0A9N8NCT9"/>
<keyword evidence="1" id="KW-1133">Transmembrane helix</keyword>
<dbReference type="Proteomes" id="UP000746612">
    <property type="component" value="Unassembled WGS sequence"/>
</dbReference>
<keyword evidence="1" id="KW-0472">Membrane</keyword>
<keyword evidence="1" id="KW-0812">Transmembrane</keyword>
<evidence type="ECO:0000256" key="1">
    <source>
        <dbReference type="SAM" id="Phobius"/>
    </source>
</evidence>
<proteinExistence type="predicted"/>
<protein>
    <submittedName>
        <fullName evidence="2">Uncharacterized protein</fullName>
    </submittedName>
</protein>
<evidence type="ECO:0000313" key="2">
    <source>
        <dbReference type="EMBL" id="CAG1968097.1"/>
    </source>
</evidence>
<feature type="transmembrane region" description="Helical" evidence="1">
    <location>
        <begin position="42"/>
        <end position="62"/>
    </location>
</feature>
<reference evidence="2" key="1">
    <citation type="submission" date="2021-03" db="EMBL/GenBank/DDBJ databases">
        <authorList>
            <person name="Alouane T."/>
            <person name="Langin T."/>
            <person name="Bonhomme L."/>
        </authorList>
    </citation>
    <scope>NUCLEOTIDE SEQUENCE</scope>
    <source>
        <strain evidence="2">MDC_Fg202</strain>
    </source>
</reference>
<evidence type="ECO:0000313" key="3">
    <source>
        <dbReference type="Proteomes" id="UP000746612"/>
    </source>
</evidence>
<gene>
    <name evidence="2" type="ORF">MDCFG202_LOCUS50986</name>
</gene>
<organism evidence="2 3">
    <name type="scientific">Gibberella zeae</name>
    <name type="common">Wheat head blight fungus</name>
    <name type="synonym">Fusarium graminearum</name>
    <dbReference type="NCBI Taxonomy" id="5518"/>
    <lineage>
        <taxon>Eukaryota</taxon>
        <taxon>Fungi</taxon>
        <taxon>Dikarya</taxon>
        <taxon>Ascomycota</taxon>
        <taxon>Pezizomycotina</taxon>
        <taxon>Sordariomycetes</taxon>
        <taxon>Hypocreomycetidae</taxon>
        <taxon>Hypocreales</taxon>
        <taxon>Nectriaceae</taxon>
        <taxon>Fusarium</taxon>
    </lineage>
</organism>
<comment type="caution">
    <text evidence="2">The sequence shown here is derived from an EMBL/GenBank/DDBJ whole genome shotgun (WGS) entry which is preliminary data.</text>
</comment>
<sequence length="74" mass="8501">MPETHPKPPPHSYELAPVHDVETESTELTLTRKTHERKGLEILSASVSFLLFIGMVVIFWTMQDEPVSKWPFPI</sequence>
<name>A0A9N8NCT9_GIBZA</name>
<dbReference type="EMBL" id="CAJPIJ010000076">
    <property type="protein sequence ID" value="CAG1968097.1"/>
    <property type="molecule type" value="Genomic_DNA"/>
</dbReference>
<accession>A0A9N8NCT9</accession>